<gene>
    <name evidence="1" type="ORF">ACFOW1_16815</name>
</gene>
<dbReference type="Gene3D" id="3.90.550.10">
    <property type="entry name" value="Spore Coat Polysaccharide Biosynthesis Protein SpsA, Chain A"/>
    <property type="match status" value="1"/>
</dbReference>
<evidence type="ECO:0000313" key="1">
    <source>
        <dbReference type="EMBL" id="MFC4233566.1"/>
    </source>
</evidence>
<protein>
    <submittedName>
        <fullName evidence="1">NDP-sugar synthase</fullName>
    </submittedName>
</protein>
<accession>A0ABV8Q2U2</accession>
<proteinExistence type="predicted"/>
<evidence type="ECO:0000313" key="2">
    <source>
        <dbReference type="Proteomes" id="UP001595906"/>
    </source>
</evidence>
<dbReference type="InterPro" id="IPR029044">
    <property type="entry name" value="Nucleotide-diphossugar_trans"/>
</dbReference>
<dbReference type="Proteomes" id="UP001595906">
    <property type="component" value="Unassembled WGS sequence"/>
</dbReference>
<sequence length="299" mass="32340">MKPTLVILAAGMASRYGGMKQVEAFGPSGETIMDYSIYDAIAAGFGKVIFIIREDFADAFKAIFEPKLAGKIETVYVYQKLESYVGGRTIPADRTKPWGTGHALLCCKEVIDGPFAVINADDFYGKDGFVKAADFLNTKCSDDLYAVMGYSLVNTLSDNGSVSRGVCEIDADGNLLGIDETTAIYKKDGEIVADIEGGTKTLAPETNVSMNFFCFGKSFIALAEELFEVFLDTQIAVPKSEFYIPKIADEFIKSGRGKVEVIGTAAKWFGVTYKEDAEGVKASVHALVDAGEYPVSLWG</sequence>
<keyword evidence="2" id="KW-1185">Reference proteome</keyword>
<organism evidence="1 2">
    <name type="scientific">Parasediminibacterium paludis</name>
    <dbReference type="NCBI Taxonomy" id="908966"/>
    <lineage>
        <taxon>Bacteria</taxon>
        <taxon>Pseudomonadati</taxon>
        <taxon>Bacteroidota</taxon>
        <taxon>Chitinophagia</taxon>
        <taxon>Chitinophagales</taxon>
        <taxon>Chitinophagaceae</taxon>
        <taxon>Parasediminibacterium</taxon>
    </lineage>
</organism>
<dbReference type="EMBL" id="JBHSDC010000031">
    <property type="protein sequence ID" value="MFC4233566.1"/>
    <property type="molecule type" value="Genomic_DNA"/>
</dbReference>
<comment type="caution">
    <text evidence="1">The sequence shown here is derived from an EMBL/GenBank/DDBJ whole genome shotgun (WGS) entry which is preliminary data.</text>
</comment>
<dbReference type="RefSeq" id="WP_379015906.1">
    <property type="nucleotide sequence ID" value="NZ_JBHSDC010000031.1"/>
</dbReference>
<reference evidence="2" key="1">
    <citation type="journal article" date="2019" name="Int. J. Syst. Evol. Microbiol.">
        <title>The Global Catalogue of Microorganisms (GCM) 10K type strain sequencing project: providing services to taxonomists for standard genome sequencing and annotation.</title>
        <authorList>
            <consortium name="The Broad Institute Genomics Platform"/>
            <consortium name="The Broad Institute Genome Sequencing Center for Infectious Disease"/>
            <person name="Wu L."/>
            <person name="Ma J."/>
        </authorList>
    </citation>
    <scope>NUCLEOTIDE SEQUENCE [LARGE SCALE GENOMIC DNA]</scope>
    <source>
        <strain evidence="2">CECT 8010</strain>
    </source>
</reference>
<dbReference type="SUPFAM" id="SSF53448">
    <property type="entry name" value="Nucleotide-diphospho-sugar transferases"/>
    <property type="match status" value="1"/>
</dbReference>
<name>A0ABV8Q2U2_9BACT</name>